<accession>A0A6A6D0H7</accession>
<organism evidence="2 3">
    <name type="scientific">Zasmidium cellare ATCC 36951</name>
    <dbReference type="NCBI Taxonomy" id="1080233"/>
    <lineage>
        <taxon>Eukaryota</taxon>
        <taxon>Fungi</taxon>
        <taxon>Dikarya</taxon>
        <taxon>Ascomycota</taxon>
        <taxon>Pezizomycotina</taxon>
        <taxon>Dothideomycetes</taxon>
        <taxon>Dothideomycetidae</taxon>
        <taxon>Mycosphaerellales</taxon>
        <taxon>Mycosphaerellaceae</taxon>
        <taxon>Zasmidium</taxon>
    </lineage>
</organism>
<evidence type="ECO:0000313" key="3">
    <source>
        <dbReference type="Proteomes" id="UP000799537"/>
    </source>
</evidence>
<dbReference type="RefSeq" id="XP_033672551.1">
    <property type="nucleotide sequence ID" value="XM_033804265.1"/>
</dbReference>
<dbReference type="OrthoDB" id="1263307at2759"/>
<dbReference type="PANTHER" id="PTHR37017:SF11">
    <property type="entry name" value="ESTERASE_LIPASE_THIOESTERASE DOMAIN-CONTAINING PROTEIN"/>
    <property type="match status" value="1"/>
</dbReference>
<name>A0A6A6D0H7_ZASCE</name>
<feature type="domain" description="AB hydrolase-1" evidence="1">
    <location>
        <begin position="8"/>
        <end position="242"/>
    </location>
</feature>
<keyword evidence="3" id="KW-1185">Reference proteome</keyword>
<evidence type="ECO:0000259" key="1">
    <source>
        <dbReference type="Pfam" id="PF12697"/>
    </source>
</evidence>
<protein>
    <recommendedName>
        <fullName evidence="1">AB hydrolase-1 domain-containing protein</fullName>
    </recommendedName>
</protein>
<dbReference type="Gene3D" id="3.40.50.1820">
    <property type="entry name" value="alpha/beta hydrolase"/>
    <property type="match status" value="1"/>
</dbReference>
<dbReference type="GeneID" id="54557537"/>
<dbReference type="Pfam" id="PF12697">
    <property type="entry name" value="Abhydrolase_6"/>
    <property type="match status" value="1"/>
</dbReference>
<reference evidence="2" key="1">
    <citation type="journal article" date="2020" name="Stud. Mycol.">
        <title>101 Dothideomycetes genomes: a test case for predicting lifestyles and emergence of pathogens.</title>
        <authorList>
            <person name="Haridas S."/>
            <person name="Albert R."/>
            <person name="Binder M."/>
            <person name="Bloem J."/>
            <person name="Labutti K."/>
            <person name="Salamov A."/>
            <person name="Andreopoulos B."/>
            <person name="Baker S."/>
            <person name="Barry K."/>
            <person name="Bills G."/>
            <person name="Bluhm B."/>
            <person name="Cannon C."/>
            <person name="Castanera R."/>
            <person name="Culley D."/>
            <person name="Daum C."/>
            <person name="Ezra D."/>
            <person name="Gonzalez J."/>
            <person name="Henrissat B."/>
            <person name="Kuo A."/>
            <person name="Liang C."/>
            <person name="Lipzen A."/>
            <person name="Lutzoni F."/>
            <person name="Magnuson J."/>
            <person name="Mondo S."/>
            <person name="Nolan M."/>
            <person name="Ohm R."/>
            <person name="Pangilinan J."/>
            <person name="Park H.-J."/>
            <person name="Ramirez L."/>
            <person name="Alfaro M."/>
            <person name="Sun H."/>
            <person name="Tritt A."/>
            <person name="Yoshinaga Y."/>
            <person name="Zwiers L.-H."/>
            <person name="Turgeon B."/>
            <person name="Goodwin S."/>
            <person name="Spatafora J."/>
            <person name="Crous P."/>
            <person name="Grigoriev I."/>
        </authorList>
    </citation>
    <scope>NUCLEOTIDE SEQUENCE</scope>
    <source>
        <strain evidence="2">ATCC 36951</strain>
    </source>
</reference>
<dbReference type="EMBL" id="ML993582">
    <property type="protein sequence ID" value="KAF2171662.1"/>
    <property type="molecule type" value="Genomic_DNA"/>
</dbReference>
<dbReference type="AlphaFoldDB" id="A0A6A6D0H7"/>
<dbReference type="PANTHER" id="PTHR37017">
    <property type="entry name" value="AB HYDROLASE-1 DOMAIN-CONTAINING PROTEIN-RELATED"/>
    <property type="match status" value="1"/>
</dbReference>
<proteinExistence type="predicted"/>
<dbReference type="SUPFAM" id="SSF53474">
    <property type="entry name" value="alpha/beta-Hydrolases"/>
    <property type="match status" value="1"/>
</dbReference>
<dbReference type="InterPro" id="IPR000073">
    <property type="entry name" value="AB_hydrolase_1"/>
</dbReference>
<dbReference type="InterPro" id="IPR029058">
    <property type="entry name" value="AB_hydrolase_fold"/>
</dbReference>
<dbReference type="Proteomes" id="UP000799537">
    <property type="component" value="Unassembled WGS sequence"/>
</dbReference>
<dbReference type="InterPro" id="IPR052897">
    <property type="entry name" value="Sec-Metab_Biosynth_Hydrolase"/>
</dbReference>
<sequence>MSPIPKTVLFVPGAWHNPQCFAIVAKQLRDVGYATKLISLPSTGATPFLKDFNPDVAKIRAQIQASADLGHEIVVVVHSYGGIPSQEAIQGLDLASRRQQGVPGGVAHLFFCCSFIIPAGQSLVSAFGGQDLPWYGFTEDRQGVFALTPADTFYNDLPEDQVESSVAMLKDFSINCSHTVLKYAAWRDVPSTYLYCTKGNAIPMEVQRMMVEEWAGKQHGVKIRTETVEASHSPFYSVPDALTGAIRRAAGEVV</sequence>
<evidence type="ECO:0000313" key="2">
    <source>
        <dbReference type="EMBL" id="KAF2171662.1"/>
    </source>
</evidence>
<gene>
    <name evidence="2" type="ORF">M409DRAFT_17899</name>
</gene>